<evidence type="ECO:0000256" key="6">
    <source>
        <dbReference type="SAM" id="Phobius"/>
    </source>
</evidence>
<evidence type="ECO:0000313" key="8">
    <source>
        <dbReference type="EMBL" id="MCU6762669.1"/>
    </source>
</evidence>
<dbReference type="Proteomes" id="UP001652442">
    <property type="component" value="Unassembled WGS sequence"/>
</dbReference>
<feature type="domain" description="GtrA/DPMS transmembrane" evidence="7">
    <location>
        <begin position="33"/>
        <end position="144"/>
    </location>
</feature>
<dbReference type="InterPro" id="IPR007267">
    <property type="entry name" value="GtrA_DPMS_TM"/>
</dbReference>
<feature type="transmembrane region" description="Helical" evidence="6">
    <location>
        <begin position="124"/>
        <end position="143"/>
    </location>
</feature>
<comment type="subcellular location">
    <subcellularLocation>
        <location evidence="1">Membrane</location>
        <topology evidence="1">Multi-pass membrane protein</topology>
    </subcellularLocation>
</comment>
<protein>
    <submittedName>
        <fullName evidence="8">GtrA family protein</fullName>
    </submittedName>
</protein>
<name>A0ABT2TKC8_9FIRM</name>
<proteinExistence type="inferred from homology"/>
<keyword evidence="5 6" id="KW-0472">Membrane</keyword>
<evidence type="ECO:0000256" key="2">
    <source>
        <dbReference type="ARBA" id="ARBA00009399"/>
    </source>
</evidence>
<evidence type="ECO:0000256" key="1">
    <source>
        <dbReference type="ARBA" id="ARBA00004141"/>
    </source>
</evidence>
<dbReference type="PANTHER" id="PTHR38459">
    <property type="entry name" value="PROPHAGE BACTOPRENOL-LINKED GLUCOSE TRANSLOCASE HOMOLOG"/>
    <property type="match status" value="1"/>
</dbReference>
<evidence type="ECO:0000259" key="7">
    <source>
        <dbReference type="Pfam" id="PF04138"/>
    </source>
</evidence>
<keyword evidence="3 6" id="KW-0812">Transmembrane</keyword>
<evidence type="ECO:0000256" key="4">
    <source>
        <dbReference type="ARBA" id="ARBA00022989"/>
    </source>
</evidence>
<dbReference type="Pfam" id="PF04138">
    <property type="entry name" value="GtrA_DPMS_TM"/>
    <property type="match status" value="1"/>
</dbReference>
<evidence type="ECO:0000256" key="5">
    <source>
        <dbReference type="ARBA" id="ARBA00023136"/>
    </source>
</evidence>
<dbReference type="RefSeq" id="WP_262591159.1">
    <property type="nucleotide sequence ID" value="NZ_JAOQJQ010000004.1"/>
</dbReference>
<organism evidence="8 9">
    <name type="scientific">Brotonthovivens ammoniilytica</name>
    <dbReference type="NCBI Taxonomy" id="2981725"/>
    <lineage>
        <taxon>Bacteria</taxon>
        <taxon>Bacillati</taxon>
        <taxon>Bacillota</taxon>
        <taxon>Clostridia</taxon>
        <taxon>Lachnospirales</taxon>
        <taxon>Lachnospiraceae</taxon>
        <taxon>Brotonthovivens</taxon>
    </lineage>
</organism>
<evidence type="ECO:0000313" key="9">
    <source>
        <dbReference type="Proteomes" id="UP001652442"/>
    </source>
</evidence>
<feature type="transmembrane region" description="Helical" evidence="6">
    <location>
        <begin position="57"/>
        <end position="76"/>
    </location>
</feature>
<reference evidence="8 9" key="1">
    <citation type="journal article" date="2021" name="ISME Commun">
        <title>Automated analysis of genomic sequences facilitates high-throughput and comprehensive description of bacteria.</title>
        <authorList>
            <person name="Hitch T.C.A."/>
        </authorList>
    </citation>
    <scope>NUCLEOTIDE SEQUENCE [LARGE SCALE GENOMIC DNA]</scope>
    <source>
        <strain evidence="8 9">Sanger_109</strain>
    </source>
</reference>
<feature type="transmembrane region" description="Helical" evidence="6">
    <location>
        <begin position="30"/>
        <end position="51"/>
    </location>
</feature>
<comment type="caution">
    <text evidence="8">The sequence shown here is derived from an EMBL/GenBank/DDBJ whole genome shotgun (WGS) entry which is preliminary data.</text>
</comment>
<dbReference type="EMBL" id="JAOQJQ010000004">
    <property type="protein sequence ID" value="MCU6762669.1"/>
    <property type="molecule type" value="Genomic_DNA"/>
</dbReference>
<comment type="similarity">
    <text evidence="2">Belongs to the GtrA family.</text>
</comment>
<dbReference type="InterPro" id="IPR051401">
    <property type="entry name" value="GtrA_CellWall_Glycosyl"/>
</dbReference>
<keyword evidence="9" id="KW-1185">Reference proteome</keyword>
<accession>A0ABT2TKC8</accession>
<sequence length="144" mass="16864">MDSKRDIFDKIMSLPILKCFYPFYKMHKELLLYLFFGGASFIVSVGSYTYFDLSLNLNELIANFWSWILAVLFAYITNKIWVFNIRTRTIALLVKEIIKFFTGRLATLLVEECILYIFITKLDFGSIAVKIFAQIVVIILNYII</sequence>
<gene>
    <name evidence="8" type="ORF">OCV88_10025</name>
</gene>
<keyword evidence="4 6" id="KW-1133">Transmembrane helix</keyword>
<feature type="transmembrane region" description="Helical" evidence="6">
    <location>
        <begin position="97"/>
        <end position="118"/>
    </location>
</feature>
<evidence type="ECO:0000256" key="3">
    <source>
        <dbReference type="ARBA" id="ARBA00022692"/>
    </source>
</evidence>
<feature type="non-terminal residue" evidence="8">
    <location>
        <position position="144"/>
    </location>
</feature>
<dbReference type="PANTHER" id="PTHR38459:SF5">
    <property type="entry name" value="CELL WALL TEICHOIC ACID GLYCOSYLATION PROTEIN GTCA"/>
    <property type="match status" value="1"/>
</dbReference>